<dbReference type="GO" id="GO:0000976">
    <property type="term" value="F:transcription cis-regulatory region binding"/>
    <property type="evidence" value="ECO:0007669"/>
    <property type="project" value="TreeGrafter"/>
</dbReference>
<name>A0A652YVD6_NOCGL</name>
<sequence length="250" mass="28583">MKIISQLPNVSQLPLFYSLSNRATGPRNWLMLSVTPRVWQVRGSPPYAEVTMGLRERKKLATRHRIVDVALERFAENGYDVTTVEEIANDAEVSVTTFFRYFRSKEEVLFIDAEWTVPDFCAALEARPTHEPDLEAIHQVLRMFRVREVHGDERQRRLRQHRVVADTPVLRGRAHLVAQRWQREVAAVLAKRPGTFPDNRNVRLTAAIAFTIVSFADDEWCAHEGAVNWLTILDDAFDSHAALTPSGLDP</sequence>
<organism evidence="6">
    <name type="scientific">Nocardia globerula</name>
    <dbReference type="NCBI Taxonomy" id="1818"/>
    <lineage>
        <taxon>Bacteria</taxon>
        <taxon>Bacillati</taxon>
        <taxon>Actinomycetota</taxon>
        <taxon>Actinomycetes</taxon>
        <taxon>Mycobacteriales</taxon>
        <taxon>Nocardiaceae</taxon>
        <taxon>Nocardia</taxon>
    </lineage>
</organism>
<dbReference type="InterPro" id="IPR009057">
    <property type="entry name" value="Homeodomain-like_sf"/>
</dbReference>
<dbReference type="AlphaFoldDB" id="A0A652YVD6"/>
<evidence type="ECO:0000256" key="4">
    <source>
        <dbReference type="PROSITE-ProRule" id="PRU00335"/>
    </source>
</evidence>
<dbReference type="EMBL" id="VNIQ01000001">
    <property type="protein sequence ID" value="TYQ07651.1"/>
    <property type="molecule type" value="Genomic_DNA"/>
</dbReference>
<gene>
    <name evidence="6" type="ORF">FNL38_10115</name>
</gene>
<evidence type="ECO:0000256" key="2">
    <source>
        <dbReference type="ARBA" id="ARBA00023125"/>
    </source>
</evidence>
<proteinExistence type="predicted"/>
<dbReference type="Gene3D" id="1.10.357.10">
    <property type="entry name" value="Tetracycline Repressor, domain 2"/>
    <property type="match status" value="1"/>
</dbReference>
<dbReference type="Gene3D" id="1.10.10.60">
    <property type="entry name" value="Homeodomain-like"/>
    <property type="match status" value="1"/>
</dbReference>
<evidence type="ECO:0000256" key="3">
    <source>
        <dbReference type="ARBA" id="ARBA00023163"/>
    </source>
</evidence>
<dbReference type="InterPro" id="IPR023772">
    <property type="entry name" value="DNA-bd_HTH_TetR-type_CS"/>
</dbReference>
<reference evidence="6" key="1">
    <citation type="submission" date="2019-07" db="EMBL/GenBank/DDBJ databases">
        <title>Genomic Encyclopedia of Type Strains, Phase IV (KMG-IV): sequencing the most valuable type-strain genomes for metagenomic binning, comparative biology and taxonomic classification.</title>
        <authorList>
            <person name="Goeker M."/>
        </authorList>
    </citation>
    <scope>NUCLEOTIDE SEQUENCE</scope>
    <source>
        <strain evidence="6">DSM 44596</strain>
    </source>
</reference>
<dbReference type="PRINTS" id="PR00455">
    <property type="entry name" value="HTHTETR"/>
</dbReference>
<dbReference type="InterPro" id="IPR041347">
    <property type="entry name" value="MftR_C"/>
</dbReference>
<dbReference type="PROSITE" id="PS50977">
    <property type="entry name" value="HTH_TETR_2"/>
    <property type="match status" value="1"/>
</dbReference>
<dbReference type="GO" id="GO:0003700">
    <property type="term" value="F:DNA-binding transcription factor activity"/>
    <property type="evidence" value="ECO:0007669"/>
    <property type="project" value="TreeGrafter"/>
</dbReference>
<feature type="domain" description="HTH tetR-type" evidence="5">
    <location>
        <begin position="60"/>
        <end position="120"/>
    </location>
</feature>
<accession>A0A652YVD6</accession>
<feature type="DNA-binding region" description="H-T-H motif" evidence="4">
    <location>
        <begin position="83"/>
        <end position="102"/>
    </location>
</feature>
<dbReference type="InterPro" id="IPR050109">
    <property type="entry name" value="HTH-type_TetR-like_transc_reg"/>
</dbReference>
<dbReference type="Pfam" id="PF17754">
    <property type="entry name" value="TetR_C_14"/>
    <property type="match status" value="1"/>
</dbReference>
<evidence type="ECO:0000256" key="1">
    <source>
        <dbReference type="ARBA" id="ARBA00023015"/>
    </source>
</evidence>
<protein>
    <submittedName>
        <fullName evidence="6">TetR family transcriptional regulator</fullName>
    </submittedName>
</protein>
<evidence type="ECO:0000259" key="5">
    <source>
        <dbReference type="PROSITE" id="PS50977"/>
    </source>
</evidence>
<comment type="caution">
    <text evidence="6">The sequence shown here is derived from an EMBL/GenBank/DDBJ whole genome shotgun (WGS) entry which is preliminary data.</text>
</comment>
<dbReference type="PANTHER" id="PTHR30055:SF238">
    <property type="entry name" value="MYCOFACTOCIN BIOSYNTHESIS TRANSCRIPTIONAL REGULATOR MFTR-RELATED"/>
    <property type="match status" value="1"/>
</dbReference>
<keyword evidence="1" id="KW-0805">Transcription regulation</keyword>
<dbReference type="SUPFAM" id="SSF46689">
    <property type="entry name" value="Homeodomain-like"/>
    <property type="match status" value="1"/>
</dbReference>
<dbReference type="Pfam" id="PF00440">
    <property type="entry name" value="TetR_N"/>
    <property type="match status" value="1"/>
</dbReference>
<keyword evidence="2 4" id="KW-0238">DNA-binding</keyword>
<keyword evidence="3" id="KW-0804">Transcription</keyword>
<dbReference type="InterPro" id="IPR001647">
    <property type="entry name" value="HTH_TetR"/>
</dbReference>
<evidence type="ECO:0000313" key="6">
    <source>
        <dbReference type="EMBL" id="TYQ07651.1"/>
    </source>
</evidence>
<dbReference type="PANTHER" id="PTHR30055">
    <property type="entry name" value="HTH-TYPE TRANSCRIPTIONAL REGULATOR RUTR"/>
    <property type="match status" value="1"/>
</dbReference>
<dbReference type="PROSITE" id="PS01081">
    <property type="entry name" value="HTH_TETR_1"/>
    <property type="match status" value="1"/>
</dbReference>